<keyword evidence="8" id="KW-0812">Transmembrane</keyword>
<dbReference type="PANTHER" id="PTHR37774:SF4">
    <property type="entry name" value="ATP SYNTHASE PROTEIN MI25"/>
    <property type="match status" value="1"/>
</dbReference>
<evidence type="ECO:0000256" key="12">
    <source>
        <dbReference type="ARBA" id="ARBA00023128"/>
    </source>
</evidence>
<reference evidence="15 16" key="1">
    <citation type="journal article" date="2016" name="Sci. Rep.">
        <title>The genome sequence of the outbreeding globe artichoke constructed de novo incorporating a phase-aware low-pass sequencing strategy of F1 progeny.</title>
        <authorList>
            <person name="Scaglione D."/>
            <person name="Reyes-Chin-Wo S."/>
            <person name="Acquadro A."/>
            <person name="Froenicke L."/>
            <person name="Portis E."/>
            <person name="Beitel C."/>
            <person name="Tirone M."/>
            <person name="Mauro R."/>
            <person name="Lo Monaco A."/>
            <person name="Mauromicale G."/>
            <person name="Faccioli P."/>
            <person name="Cattivelli L."/>
            <person name="Rieseberg L."/>
            <person name="Michelmore R."/>
            <person name="Lanteri S."/>
        </authorList>
    </citation>
    <scope>NUCLEOTIDE SEQUENCE [LARGE SCALE GENOMIC DNA]</scope>
    <source>
        <strain evidence="15">2C</strain>
    </source>
</reference>
<keyword evidence="9" id="KW-0375">Hydrogen ion transport</keyword>
<proteinExistence type="inferred from homology"/>
<evidence type="ECO:0000256" key="13">
    <source>
        <dbReference type="ARBA" id="ARBA00023136"/>
    </source>
</evidence>
<evidence type="ECO:0000256" key="10">
    <source>
        <dbReference type="ARBA" id="ARBA00022989"/>
    </source>
</evidence>
<evidence type="ECO:0000256" key="5">
    <source>
        <dbReference type="ARBA" id="ARBA00017388"/>
    </source>
</evidence>
<evidence type="ECO:0000256" key="14">
    <source>
        <dbReference type="ARBA" id="ARBA00023310"/>
    </source>
</evidence>
<dbReference type="PANTHER" id="PTHR37774">
    <property type="entry name" value="ATP SYNTHASE PROTEIN MI25-RELATED"/>
    <property type="match status" value="1"/>
</dbReference>
<keyword evidence="6" id="KW-0813">Transport</keyword>
<evidence type="ECO:0000256" key="11">
    <source>
        <dbReference type="ARBA" id="ARBA00023065"/>
    </source>
</evidence>
<dbReference type="Gramene" id="KVI08287">
    <property type="protein sequence ID" value="KVI08287"/>
    <property type="gene ID" value="Ccrd_013345"/>
</dbReference>
<keyword evidence="16" id="KW-1185">Reference proteome</keyword>
<name>A0A103YFS6_CYNCS</name>
<evidence type="ECO:0000313" key="15">
    <source>
        <dbReference type="EMBL" id="KVI08287.1"/>
    </source>
</evidence>
<dbReference type="AlphaFoldDB" id="A0A103YFS6"/>
<accession>A0A103YFS6</accession>
<comment type="caution">
    <text evidence="15">The sequence shown here is derived from an EMBL/GenBank/DDBJ whole genome shotgun (WGS) entry which is preliminary data.</text>
</comment>
<evidence type="ECO:0000256" key="4">
    <source>
        <dbReference type="ARBA" id="ARBA00011648"/>
    </source>
</evidence>
<keyword evidence="14" id="KW-0066">ATP synthesis</keyword>
<evidence type="ECO:0000256" key="8">
    <source>
        <dbReference type="ARBA" id="ARBA00022692"/>
    </source>
</evidence>
<gene>
    <name evidence="15" type="ORF">Ccrd_013345</name>
</gene>
<keyword evidence="7" id="KW-0138">CF(0)</keyword>
<dbReference type="Proteomes" id="UP000243975">
    <property type="component" value="Unassembled WGS sequence"/>
</dbReference>
<dbReference type="STRING" id="59895.A0A103YFS6"/>
<evidence type="ECO:0000256" key="9">
    <source>
        <dbReference type="ARBA" id="ARBA00022781"/>
    </source>
</evidence>
<comment type="subcellular location">
    <subcellularLocation>
        <location evidence="2">Mitochondrion membrane</location>
        <topology evidence="2">Single-pass membrane protein</topology>
    </subcellularLocation>
</comment>
<dbReference type="GO" id="GO:0045259">
    <property type="term" value="C:proton-transporting ATP synthase complex"/>
    <property type="evidence" value="ECO:0007669"/>
    <property type="project" value="UniProtKB-KW"/>
</dbReference>
<comment type="similarity">
    <text evidence="3">Belongs to the ATPase protein MI25 family.</text>
</comment>
<organism evidence="15 16">
    <name type="scientific">Cynara cardunculus var. scolymus</name>
    <name type="common">Globe artichoke</name>
    <name type="synonym">Cynara scolymus</name>
    <dbReference type="NCBI Taxonomy" id="59895"/>
    <lineage>
        <taxon>Eukaryota</taxon>
        <taxon>Viridiplantae</taxon>
        <taxon>Streptophyta</taxon>
        <taxon>Embryophyta</taxon>
        <taxon>Tracheophyta</taxon>
        <taxon>Spermatophyta</taxon>
        <taxon>Magnoliopsida</taxon>
        <taxon>eudicotyledons</taxon>
        <taxon>Gunneridae</taxon>
        <taxon>Pentapetalae</taxon>
        <taxon>asterids</taxon>
        <taxon>campanulids</taxon>
        <taxon>Asterales</taxon>
        <taxon>Asteraceae</taxon>
        <taxon>Carduoideae</taxon>
        <taxon>Cardueae</taxon>
        <taxon>Carduinae</taxon>
        <taxon>Cynara</taxon>
    </lineage>
</organism>
<keyword evidence="11" id="KW-0406">Ion transport</keyword>
<comment type="subunit">
    <text evidence="4">F-type ATPases have 2 components, CF(1) - the catalytic core - and CF(0) - the membrane proton channel. CF(1) has five subunits: alpha(3), beta(3), gamma(1), delta(1), epsilon(1). CF(0) has three main subunits: a, b and c.</text>
</comment>
<dbReference type="EMBL" id="LEKV01001149">
    <property type="protein sequence ID" value="KVI08287.1"/>
    <property type="molecule type" value="Genomic_DNA"/>
</dbReference>
<dbReference type="InterPro" id="IPR044988">
    <property type="entry name" value="MI25_plants"/>
</dbReference>
<sequence>MVVPNPGNLLAEVSCPQVPHGPRADPSSSGLTTCKLQPGRPRWHSARCIQEVNHGDQELTRSLAANMAKKCCNLLHLSSLVAGCTKSMGLIKGRGCDKRLVIPETGGMSHRRISLCKQFFKLVGVEIVGNCKVTTIFRPAFTFPAFITYFLPLHLLHQYWHRRISIGDRKDYKQHTYYQKAYLFCLHFHLVLQKNRTSRNKTKDCKSAFKKLKYINARYPDSENSIIPRNNSCSVRVSEGGREKHKNSDTLERTEVALKTMMDPHTQPQRQDAADTSPSFLFSRTLGDSFPEFDLKLSSSWMEKTENLRCHTSSISRSHERVRAATAAATILAARMLSRPMLSASPAMNSRFGGPKLTWLRQKASSLSTNMQARKMLFAAILAICASSLKKISIYNEEMIVARCFIGFIIFSRKSLGYYDSPITVDGDHSPKVLHGVASRVDYHVKLRIRVRRGKVGIGGREVAVTIGVAATAKMATTA</sequence>
<dbReference type="GO" id="GO:0031966">
    <property type="term" value="C:mitochondrial membrane"/>
    <property type="evidence" value="ECO:0007669"/>
    <property type="project" value="UniProtKB-SubCell"/>
</dbReference>
<dbReference type="Pfam" id="PF05405">
    <property type="entry name" value="Mt_ATP-synt_B"/>
    <property type="match status" value="1"/>
</dbReference>
<dbReference type="GO" id="GO:0015986">
    <property type="term" value="P:proton motive force-driven ATP synthesis"/>
    <property type="evidence" value="ECO:0007669"/>
    <property type="project" value="InterPro"/>
</dbReference>
<dbReference type="GO" id="GO:0015078">
    <property type="term" value="F:proton transmembrane transporter activity"/>
    <property type="evidence" value="ECO:0007669"/>
    <property type="project" value="InterPro"/>
</dbReference>
<evidence type="ECO:0000313" key="16">
    <source>
        <dbReference type="Proteomes" id="UP000243975"/>
    </source>
</evidence>
<keyword evidence="10" id="KW-1133">Transmembrane helix</keyword>
<evidence type="ECO:0000256" key="2">
    <source>
        <dbReference type="ARBA" id="ARBA00004304"/>
    </source>
</evidence>
<comment type="function">
    <text evidence="1">This is one of the chains of the nonenzymatic component (CF(0) subunit) of the mitochondrial ATPase complex.</text>
</comment>
<evidence type="ECO:0000256" key="6">
    <source>
        <dbReference type="ARBA" id="ARBA00022448"/>
    </source>
</evidence>
<keyword evidence="13" id="KW-0472">Membrane</keyword>
<evidence type="ECO:0000256" key="7">
    <source>
        <dbReference type="ARBA" id="ARBA00022547"/>
    </source>
</evidence>
<keyword evidence="12" id="KW-0496">Mitochondrion</keyword>
<protein>
    <recommendedName>
        <fullName evidence="5">ATP synthase protein MI25</fullName>
    </recommendedName>
</protein>
<dbReference type="InterPro" id="IPR008688">
    <property type="entry name" value="ATP_synth_Bsub_B/MI25"/>
</dbReference>
<evidence type="ECO:0000256" key="1">
    <source>
        <dbReference type="ARBA" id="ARBA00003096"/>
    </source>
</evidence>
<evidence type="ECO:0000256" key="3">
    <source>
        <dbReference type="ARBA" id="ARBA00009281"/>
    </source>
</evidence>